<evidence type="ECO:0000313" key="5">
    <source>
        <dbReference type="Proteomes" id="UP000295215"/>
    </source>
</evidence>
<sequence length="626" mass="66868">MKRFTLILIAFIIGLGIYSCSSDDGGNNPDPSKPQASDWTVFKNQTGNPNANALQAQYHNPSGTLNIYGMFDQNNNPYRIHSLTYQKTNNDTLVNMVVDPLYNRIKAVFFTVNGTKQSAVVKFDYTDSNTAGVSYYNYDWSAKTAEMLYSCNVEIPPVQGFAAFAPNKTTLSINWEALGVLGASVAITEGLILATGGETVIIAALGTVAAAPIVGTIATVGITVGVVAAALAVITGDANAAEPADIPYPDGTPAQNPVGEEENPDNNLPVSDCVENALVYNVFIDMEGTIVIETPSGGGTPPYSYFLEGQAGFTDIGIYANDYPNGEYTVAVKDNDGCITIKSVELSRDCAGSDLAVTATATGDSATAAATGGVPPYSYAWSNGTTGATATGLADGEYTVTVTDDNGCNATASVTVGEETVTDIEGNVYKVVTIGDQKWMQSNLKVNFYRNGDAIPYFSDMASWVQTTTGACCNYSFSYSYDNLYGKLYNIYAVQDPRGLAPEGWHIPTYEDWYELFTTLGGLEVAGGKLKSTTDDWISENTDATNESGFTALPSGCQLTSTFAFLGQHACFGFNQDIYNEGTEFATIGILELLNYPINNQNSSTISTRYEYPTAGFSIRCVKDKK</sequence>
<dbReference type="PROSITE" id="PS51257">
    <property type="entry name" value="PROKAR_LIPOPROTEIN"/>
    <property type="match status" value="1"/>
</dbReference>
<dbReference type="InterPro" id="IPR011871">
    <property type="entry name" value="Fib_succ_major"/>
</dbReference>
<dbReference type="AlphaFoldDB" id="A0A4R7F0C9"/>
<organism evidence="4 5">
    <name type="scientific">Myroides indicus</name>
    <dbReference type="NCBI Taxonomy" id="1323422"/>
    <lineage>
        <taxon>Bacteria</taxon>
        <taxon>Pseudomonadati</taxon>
        <taxon>Bacteroidota</taxon>
        <taxon>Flavobacteriia</taxon>
        <taxon>Flavobacteriales</taxon>
        <taxon>Flavobacteriaceae</taxon>
        <taxon>Myroides</taxon>
    </lineage>
</organism>
<evidence type="ECO:0000256" key="2">
    <source>
        <dbReference type="SAM" id="SignalP"/>
    </source>
</evidence>
<keyword evidence="2" id="KW-0732">Signal</keyword>
<accession>A0A4R7F0C9</accession>
<dbReference type="Proteomes" id="UP000295215">
    <property type="component" value="Unassembled WGS sequence"/>
</dbReference>
<evidence type="ECO:0000259" key="3">
    <source>
        <dbReference type="Pfam" id="PF09603"/>
    </source>
</evidence>
<evidence type="ECO:0000256" key="1">
    <source>
        <dbReference type="SAM" id="MobiDB-lite"/>
    </source>
</evidence>
<feature type="region of interest" description="Disordered" evidence="1">
    <location>
        <begin position="244"/>
        <end position="268"/>
    </location>
</feature>
<dbReference type="Pfam" id="PF09603">
    <property type="entry name" value="Fib_succ_major"/>
    <property type="match status" value="1"/>
</dbReference>
<feature type="signal peptide" evidence="2">
    <location>
        <begin position="1"/>
        <end position="21"/>
    </location>
</feature>
<dbReference type="RefSeq" id="WP_133712284.1">
    <property type="nucleotide sequence ID" value="NZ_SOAG01000009.1"/>
</dbReference>
<evidence type="ECO:0000313" key="4">
    <source>
        <dbReference type="EMBL" id="TDS60208.1"/>
    </source>
</evidence>
<dbReference type="CDD" id="cd00146">
    <property type="entry name" value="PKD"/>
    <property type="match status" value="1"/>
</dbReference>
<dbReference type="OrthoDB" id="9805760at2"/>
<dbReference type="NCBIfam" id="TIGR02145">
    <property type="entry name" value="Fib_succ_major"/>
    <property type="match status" value="1"/>
</dbReference>
<dbReference type="EMBL" id="SOAG01000009">
    <property type="protein sequence ID" value="TDS60208.1"/>
    <property type="molecule type" value="Genomic_DNA"/>
</dbReference>
<comment type="caution">
    <text evidence="4">The sequence shown here is derived from an EMBL/GenBank/DDBJ whole genome shotgun (WGS) entry which is preliminary data.</text>
</comment>
<reference evidence="4 5" key="1">
    <citation type="submission" date="2019-03" db="EMBL/GenBank/DDBJ databases">
        <title>Genomic Encyclopedia of Archaeal and Bacterial Type Strains, Phase II (KMG-II): from individual species to whole genera.</title>
        <authorList>
            <person name="Goeker M."/>
        </authorList>
    </citation>
    <scope>NUCLEOTIDE SEQUENCE [LARGE SCALE GENOMIC DNA]</scope>
    <source>
        <strain evidence="4 5">DSM 28213</strain>
    </source>
</reference>
<feature type="chain" id="PRO_5021031988" evidence="2">
    <location>
        <begin position="22"/>
        <end position="626"/>
    </location>
</feature>
<keyword evidence="5" id="KW-1185">Reference proteome</keyword>
<proteinExistence type="predicted"/>
<dbReference type="Gene3D" id="2.60.40.740">
    <property type="match status" value="1"/>
</dbReference>
<name>A0A4R7F0C9_9FLAO</name>
<feature type="domain" description="Fibrobacter succinogenes major paralogous" evidence="3">
    <location>
        <begin position="432"/>
        <end position="623"/>
    </location>
</feature>
<protein>
    <submittedName>
        <fullName evidence="4">Uncharacterized protein (TIGR02145 family)</fullName>
    </submittedName>
</protein>
<gene>
    <name evidence="4" type="ORF">C8P70_10965</name>
</gene>